<evidence type="ECO:0000313" key="11">
    <source>
        <dbReference type="EMBL" id="PYG84955.1"/>
    </source>
</evidence>
<dbReference type="GO" id="GO:0009249">
    <property type="term" value="P:protein lipoylation"/>
    <property type="evidence" value="ECO:0007669"/>
    <property type="project" value="InterPro"/>
</dbReference>
<protein>
    <recommendedName>
        <fullName evidence="5 6">Octanoyltransferase</fullName>
        <ecNumber evidence="5 6">2.3.1.181</ecNumber>
    </recommendedName>
    <alternativeName>
        <fullName evidence="5">Lipoate-protein ligase B</fullName>
    </alternativeName>
    <alternativeName>
        <fullName evidence="5">Lipoyl/octanoyl transferase</fullName>
    </alternativeName>
    <alternativeName>
        <fullName evidence="5">Octanoyl-[acyl-carrier-protein]-protein N-octanoyltransferase</fullName>
    </alternativeName>
</protein>
<evidence type="ECO:0000256" key="9">
    <source>
        <dbReference type="PIRSR" id="PIRSR016262-3"/>
    </source>
</evidence>
<dbReference type="Pfam" id="PF21948">
    <property type="entry name" value="LplA-B_cat"/>
    <property type="match status" value="1"/>
</dbReference>
<evidence type="ECO:0000259" key="10">
    <source>
        <dbReference type="PROSITE" id="PS51733"/>
    </source>
</evidence>
<evidence type="ECO:0000256" key="5">
    <source>
        <dbReference type="HAMAP-Rule" id="MF_00013"/>
    </source>
</evidence>
<dbReference type="CDD" id="cd16444">
    <property type="entry name" value="LipB"/>
    <property type="match status" value="1"/>
</dbReference>
<dbReference type="PIRSF" id="PIRSF016262">
    <property type="entry name" value="LPLase"/>
    <property type="match status" value="1"/>
</dbReference>
<feature type="active site" description="Acyl-thioester intermediate" evidence="5 7">
    <location>
        <position position="175"/>
    </location>
</feature>
<keyword evidence="2 5" id="KW-0808">Transferase</keyword>
<dbReference type="InterPro" id="IPR000544">
    <property type="entry name" value="Octanoyltransferase"/>
</dbReference>
<feature type="binding site" evidence="5 8">
    <location>
        <begin position="157"/>
        <end position="159"/>
    </location>
    <ligand>
        <name>substrate</name>
    </ligand>
</feature>
<dbReference type="Gene3D" id="3.30.930.10">
    <property type="entry name" value="Bira Bifunctional Protein, Domain 2"/>
    <property type="match status" value="1"/>
</dbReference>
<comment type="caution">
    <text evidence="5">Lacks conserved residue(s) required for the propagation of feature annotation.</text>
</comment>
<dbReference type="HAMAP" id="MF_00013">
    <property type="entry name" value="LipB"/>
    <property type="match status" value="1"/>
</dbReference>
<dbReference type="RefSeq" id="WP_165835611.1">
    <property type="nucleotide sequence ID" value="NZ_QKMR01000027.1"/>
</dbReference>
<comment type="subcellular location">
    <subcellularLocation>
        <location evidence="5">Cytoplasm</location>
    </subcellularLocation>
</comment>
<evidence type="ECO:0000256" key="8">
    <source>
        <dbReference type="PIRSR" id="PIRSR016262-2"/>
    </source>
</evidence>
<dbReference type="EMBL" id="QKMR01000027">
    <property type="protein sequence ID" value="PYG84955.1"/>
    <property type="molecule type" value="Genomic_DNA"/>
</dbReference>
<comment type="pathway">
    <text evidence="1 5 6">Protein modification; protein lipoylation via endogenous pathway; protein N(6)-(lipoyl)lysine from octanoyl-[acyl-carrier-protein]: step 1/2.</text>
</comment>
<dbReference type="NCBIfam" id="TIGR00214">
    <property type="entry name" value="lipB"/>
    <property type="match status" value="1"/>
</dbReference>
<comment type="similarity">
    <text evidence="5 6">Belongs to the LipB family.</text>
</comment>
<evidence type="ECO:0000256" key="6">
    <source>
        <dbReference type="PIRNR" id="PIRNR016262"/>
    </source>
</evidence>
<dbReference type="Proteomes" id="UP000248132">
    <property type="component" value="Unassembled WGS sequence"/>
</dbReference>
<comment type="miscellaneous">
    <text evidence="5">In the reaction, the free carboxyl group of octanoic acid is attached via an amide linkage to the epsilon-amino group of a specific lysine residue of lipoyl domains of lipoate-dependent enzymes.</text>
</comment>
<comment type="function">
    <text evidence="4 5 6">Catalyzes the transfer of endogenously produced octanoic acid from octanoyl-acyl-carrier-protein onto the lipoyl domains of lipoate-dependent enzymes. Lipoyl-ACP can also act as a substrate although octanoyl-ACP is likely to be the physiological substrate.</text>
</comment>
<dbReference type="PANTHER" id="PTHR10993:SF7">
    <property type="entry name" value="LIPOYLTRANSFERASE 2, MITOCHONDRIAL-RELATED"/>
    <property type="match status" value="1"/>
</dbReference>
<keyword evidence="5" id="KW-0963">Cytoplasm</keyword>
<feature type="binding site" evidence="8">
    <location>
        <begin position="75"/>
        <end position="82"/>
    </location>
    <ligand>
        <name>substrate</name>
    </ligand>
</feature>
<reference evidence="11 12" key="1">
    <citation type="submission" date="2018-06" db="EMBL/GenBank/DDBJ databases">
        <title>Genomic Encyclopedia of Type Strains, Phase I: the one thousand microbial genomes (KMG-I) project.</title>
        <authorList>
            <person name="Kyrpides N."/>
        </authorList>
    </citation>
    <scope>NUCLEOTIDE SEQUENCE [LARGE SCALE GENOMIC DNA]</scope>
    <source>
        <strain evidence="11 12">DSM 19573</strain>
    </source>
</reference>
<gene>
    <name evidence="5" type="primary">lipB</name>
    <name evidence="11" type="ORF">LY28_03413</name>
</gene>
<evidence type="ECO:0000256" key="4">
    <source>
        <dbReference type="ARBA" id="ARBA00024732"/>
    </source>
</evidence>
<dbReference type="GO" id="GO:0033819">
    <property type="term" value="F:lipoyl(octanoyl) transferase activity"/>
    <property type="evidence" value="ECO:0007669"/>
    <property type="project" value="UniProtKB-EC"/>
</dbReference>
<keyword evidence="12" id="KW-1185">Reference proteome</keyword>
<comment type="catalytic activity">
    <reaction evidence="5 6">
        <text>octanoyl-[ACP] + L-lysyl-[protein] = N(6)-octanoyl-L-lysyl-[protein] + holo-[ACP] + H(+)</text>
        <dbReference type="Rhea" id="RHEA:17665"/>
        <dbReference type="Rhea" id="RHEA-COMP:9636"/>
        <dbReference type="Rhea" id="RHEA-COMP:9685"/>
        <dbReference type="Rhea" id="RHEA-COMP:9752"/>
        <dbReference type="Rhea" id="RHEA-COMP:9928"/>
        <dbReference type="ChEBI" id="CHEBI:15378"/>
        <dbReference type="ChEBI" id="CHEBI:29969"/>
        <dbReference type="ChEBI" id="CHEBI:64479"/>
        <dbReference type="ChEBI" id="CHEBI:78463"/>
        <dbReference type="ChEBI" id="CHEBI:78809"/>
        <dbReference type="EC" id="2.3.1.181"/>
    </reaction>
</comment>
<dbReference type="InterPro" id="IPR004143">
    <property type="entry name" value="BPL_LPL_catalytic"/>
</dbReference>
<dbReference type="NCBIfam" id="NF010925">
    <property type="entry name" value="PRK14345.1"/>
    <property type="match status" value="1"/>
</dbReference>
<dbReference type="GO" id="GO:0005737">
    <property type="term" value="C:cytoplasm"/>
    <property type="evidence" value="ECO:0007669"/>
    <property type="project" value="UniProtKB-SubCell"/>
</dbReference>
<dbReference type="UniPathway" id="UPA00538">
    <property type="reaction ID" value="UER00592"/>
</dbReference>
<dbReference type="EC" id="2.3.1.181" evidence="5 6"/>
<organism evidence="11 12">
    <name type="scientific">Ruminiclostridium sufflavum DSM 19573</name>
    <dbReference type="NCBI Taxonomy" id="1121337"/>
    <lineage>
        <taxon>Bacteria</taxon>
        <taxon>Bacillati</taxon>
        <taxon>Bacillota</taxon>
        <taxon>Clostridia</taxon>
        <taxon>Eubacteriales</taxon>
        <taxon>Oscillospiraceae</taxon>
        <taxon>Ruminiclostridium</taxon>
    </lineage>
</organism>
<evidence type="ECO:0000256" key="7">
    <source>
        <dbReference type="PIRSR" id="PIRSR016262-1"/>
    </source>
</evidence>
<evidence type="ECO:0000256" key="1">
    <source>
        <dbReference type="ARBA" id="ARBA00004821"/>
    </source>
</evidence>
<keyword evidence="3 5" id="KW-0012">Acyltransferase</keyword>
<feature type="domain" description="BPL/LPL catalytic" evidence="10">
    <location>
        <begin position="30"/>
        <end position="214"/>
    </location>
</feature>
<proteinExistence type="inferred from homology"/>
<accession>A0A318XI69</accession>
<comment type="caution">
    <text evidence="11">The sequence shown here is derived from an EMBL/GenBank/DDBJ whole genome shotgun (WGS) entry which is preliminary data.</text>
</comment>
<name>A0A318XI69_9FIRM</name>
<sequence length="227" mass="26227">MKLQILRISRSSYESVLHLQEKLFELRMDNKIEDTLILTEHEPVYTLGRRGKEENILVDRSVLEREKIKVISIGRGGDIMYHVPGQIVGYPILDLKEHGKNIRKYVENIELLGIRLLKECFQIDAHTEEGHNTGVWVQDKKIMAIGIEIRRYITMHGFALNVDIDMKYPSWIYPCGIKDRGVTSIQQLVGKPVNQEAVYQKIGSLFGEIFSYDEISTKELEVEGNIR</sequence>
<evidence type="ECO:0000256" key="2">
    <source>
        <dbReference type="ARBA" id="ARBA00022679"/>
    </source>
</evidence>
<evidence type="ECO:0000256" key="3">
    <source>
        <dbReference type="ARBA" id="ARBA00023315"/>
    </source>
</evidence>
<dbReference type="PANTHER" id="PTHR10993">
    <property type="entry name" value="OCTANOYLTRANSFERASE"/>
    <property type="match status" value="1"/>
</dbReference>
<dbReference type="InterPro" id="IPR045864">
    <property type="entry name" value="aa-tRNA-synth_II/BPL/LPL"/>
</dbReference>
<feature type="site" description="Lowers pKa of active site Cys" evidence="5 9">
    <location>
        <position position="141"/>
    </location>
</feature>
<dbReference type="AlphaFoldDB" id="A0A318XI69"/>
<evidence type="ECO:0000313" key="12">
    <source>
        <dbReference type="Proteomes" id="UP000248132"/>
    </source>
</evidence>
<feature type="binding site" evidence="5 8">
    <location>
        <begin position="144"/>
        <end position="146"/>
    </location>
    <ligand>
        <name>substrate</name>
    </ligand>
</feature>
<dbReference type="PROSITE" id="PS51733">
    <property type="entry name" value="BPL_LPL_CATALYTIC"/>
    <property type="match status" value="1"/>
</dbReference>
<dbReference type="SUPFAM" id="SSF55681">
    <property type="entry name" value="Class II aaRS and biotin synthetases"/>
    <property type="match status" value="1"/>
</dbReference>